<keyword evidence="6" id="KW-0256">Endoplasmic reticulum</keyword>
<evidence type="ECO:0000256" key="6">
    <source>
        <dbReference type="ARBA" id="ARBA00022824"/>
    </source>
</evidence>
<dbReference type="GO" id="GO:0004222">
    <property type="term" value="F:metalloendopeptidase activity"/>
    <property type="evidence" value="ECO:0007669"/>
    <property type="project" value="InterPro"/>
</dbReference>
<dbReference type="GO" id="GO:0005789">
    <property type="term" value="C:endoplasmic reticulum membrane"/>
    <property type="evidence" value="ECO:0007669"/>
    <property type="project" value="UniProtKB-SubCell"/>
</dbReference>
<name>A0AAD6V972_9AGAR</name>
<evidence type="ECO:0000256" key="7">
    <source>
        <dbReference type="ARBA" id="ARBA00022989"/>
    </source>
</evidence>
<dbReference type="EC" id="3.4.26.1" evidence="10"/>
<evidence type="ECO:0000259" key="12">
    <source>
        <dbReference type="Pfam" id="PF02517"/>
    </source>
</evidence>
<dbReference type="InterPro" id="IPR039731">
    <property type="entry name" value="Rce1"/>
</dbReference>
<keyword evidence="14" id="KW-1185">Reference proteome</keyword>
<dbReference type="Pfam" id="PF02517">
    <property type="entry name" value="Rce1-like"/>
    <property type="match status" value="1"/>
</dbReference>
<feature type="transmembrane region" description="Helical" evidence="11">
    <location>
        <begin position="193"/>
        <end position="211"/>
    </location>
</feature>
<evidence type="ECO:0000256" key="8">
    <source>
        <dbReference type="ARBA" id="ARBA00023136"/>
    </source>
</evidence>
<keyword evidence="5" id="KW-0378">Hydrolase</keyword>
<comment type="caution">
    <text evidence="13">The sequence shown here is derived from an EMBL/GenBank/DDBJ whole genome shotgun (WGS) entry which is preliminary data.</text>
</comment>
<feature type="transmembrane region" description="Helical" evidence="11">
    <location>
        <begin position="127"/>
        <end position="147"/>
    </location>
</feature>
<comment type="catalytic activity">
    <reaction evidence="9">
        <text>Hydrolyzes the peptide bond -P2-(S-farnesyl or geranylgeranyl)C-P1'-P2'-P3'-COOH where P1' and P2' are amino acids with aliphatic sidechains and P3' is any C-terminal residue.</text>
        <dbReference type="EC" id="3.4.26.1"/>
    </reaction>
</comment>
<feature type="domain" description="CAAX prenyl protease 2/Lysostaphin resistance protein A-like" evidence="12">
    <location>
        <begin position="75"/>
        <end position="174"/>
    </location>
</feature>
<dbReference type="EMBL" id="JARJCW010000051">
    <property type="protein sequence ID" value="KAJ7203337.1"/>
    <property type="molecule type" value="Genomic_DNA"/>
</dbReference>
<accession>A0AAD6V972</accession>
<proteinExistence type="inferred from homology"/>
<gene>
    <name evidence="13" type="ORF">GGX14DRAFT_570216</name>
</gene>
<keyword evidence="4 11" id="KW-0812">Transmembrane</keyword>
<evidence type="ECO:0000256" key="2">
    <source>
        <dbReference type="ARBA" id="ARBA00006897"/>
    </source>
</evidence>
<comment type="subcellular location">
    <subcellularLocation>
        <location evidence="1">Endoplasmic reticulum membrane</location>
        <topology evidence="1">Multi-pass membrane protein</topology>
    </subcellularLocation>
</comment>
<dbReference type="AlphaFoldDB" id="A0AAD6V972"/>
<keyword evidence="8 11" id="KW-0472">Membrane</keyword>
<evidence type="ECO:0000313" key="13">
    <source>
        <dbReference type="EMBL" id="KAJ7203337.1"/>
    </source>
</evidence>
<evidence type="ECO:0000256" key="1">
    <source>
        <dbReference type="ARBA" id="ARBA00004477"/>
    </source>
</evidence>
<keyword evidence="7 11" id="KW-1133">Transmembrane helix</keyword>
<evidence type="ECO:0000256" key="3">
    <source>
        <dbReference type="ARBA" id="ARBA00022670"/>
    </source>
</evidence>
<sequence length="230" mass="25783">MSTVFSCSIVYVLVTQLTAPSPQFDRWLAMTLTILGVRGSGITLSYFQTPVLFLGQLFASYLGILKLDRIQKLSMEEIVFRACVLSVYAMGGASRVKMIVFAPLVFGLAHVHHAWDMYNRLGRTRAAILHATLLALFQTAYTTLFGAHTSFLFLRTSSPLAGPPFTAHIFCNIMGVPQIGAELRRFPAHKTSIIMIGIVLFFSILRAWTAVKDILYWHAPEHFWRVAMHS</sequence>
<comment type="similarity">
    <text evidence="2">Belongs to the peptidase U48 family.</text>
</comment>
<evidence type="ECO:0000256" key="10">
    <source>
        <dbReference type="ARBA" id="ARBA00049729"/>
    </source>
</evidence>
<evidence type="ECO:0000256" key="11">
    <source>
        <dbReference type="SAM" id="Phobius"/>
    </source>
</evidence>
<evidence type="ECO:0000256" key="5">
    <source>
        <dbReference type="ARBA" id="ARBA00022801"/>
    </source>
</evidence>
<protein>
    <recommendedName>
        <fullName evidence="10">intramembrane prenyl-peptidase Rce1</fullName>
        <ecNumber evidence="10">3.4.26.1</ecNumber>
    </recommendedName>
</protein>
<organism evidence="13 14">
    <name type="scientific">Mycena pura</name>
    <dbReference type="NCBI Taxonomy" id="153505"/>
    <lineage>
        <taxon>Eukaryota</taxon>
        <taxon>Fungi</taxon>
        <taxon>Dikarya</taxon>
        <taxon>Basidiomycota</taxon>
        <taxon>Agaricomycotina</taxon>
        <taxon>Agaricomycetes</taxon>
        <taxon>Agaricomycetidae</taxon>
        <taxon>Agaricales</taxon>
        <taxon>Marasmiineae</taxon>
        <taxon>Mycenaceae</taxon>
        <taxon>Mycena</taxon>
    </lineage>
</organism>
<dbReference type="Proteomes" id="UP001219525">
    <property type="component" value="Unassembled WGS sequence"/>
</dbReference>
<evidence type="ECO:0000256" key="4">
    <source>
        <dbReference type="ARBA" id="ARBA00022692"/>
    </source>
</evidence>
<dbReference type="PANTHER" id="PTHR13046:SF0">
    <property type="entry name" value="CAAX PRENYL PROTEASE 2"/>
    <property type="match status" value="1"/>
</dbReference>
<reference evidence="13" key="1">
    <citation type="submission" date="2023-03" db="EMBL/GenBank/DDBJ databases">
        <title>Massive genome expansion in bonnet fungi (Mycena s.s.) driven by repeated elements and novel gene families across ecological guilds.</title>
        <authorList>
            <consortium name="Lawrence Berkeley National Laboratory"/>
            <person name="Harder C.B."/>
            <person name="Miyauchi S."/>
            <person name="Viragh M."/>
            <person name="Kuo A."/>
            <person name="Thoen E."/>
            <person name="Andreopoulos B."/>
            <person name="Lu D."/>
            <person name="Skrede I."/>
            <person name="Drula E."/>
            <person name="Henrissat B."/>
            <person name="Morin E."/>
            <person name="Kohler A."/>
            <person name="Barry K."/>
            <person name="LaButti K."/>
            <person name="Morin E."/>
            <person name="Salamov A."/>
            <person name="Lipzen A."/>
            <person name="Mereny Z."/>
            <person name="Hegedus B."/>
            <person name="Baldrian P."/>
            <person name="Stursova M."/>
            <person name="Weitz H."/>
            <person name="Taylor A."/>
            <person name="Grigoriev I.V."/>
            <person name="Nagy L.G."/>
            <person name="Martin F."/>
            <person name="Kauserud H."/>
        </authorList>
    </citation>
    <scope>NUCLEOTIDE SEQUENCE</scope>
    <source>
        <strain evidence="13">9144</strain>
    </source>
</reference>
<evidence type="ECO:0000256" key="9">
    <source>
        <dbReference type="ARBA" id="ARBA00047280"/>
    </source>
</evidence>
<dbReference type="InterPro" id="IPR003675">
    <property type="entry name" value="Rce1/LyrA-like_dom"/>
</dbReference>
<feature type="transmembrane region" description="Helical" evidence="11">
    <location>
        <begin position="44"/>
        <end position="65"/>
    </location>
</feature>
<evidence type="ECO:0000313" key="14">
    <source>
        <dbReference type="Proteomes" id="UP001219525"/>
    </source>
</evidence>
<dbReference type="GO" id="GO:0071586">
    <property type="term" value="P:CAAX-box protein processing"/>
    <property type="evidence" value="ECO:0007669"/>
    <property type="project" value="InterPro"/>
</dbReference>
<dbReference type="PANTHER" id="PTHR13046">
    <property type="entry name" value="PROTEASE U48 CAAX PRENYL PROTEASE RCE1"/>
    <property type="match status" value="1"/>
</dbReference>
<keyword evidence="3" id="KW-0645">Protease</keyword>